<protein>
    <submittedName>
        <fullName evidence="5">AAA family ATPase</fullName>
    </submittedName>
    <submittedName>
        <fullName evidence="6">Type II secretion protein</fullName>
    </submittedName>
</protein>
<dbReference type="Gene3D" id="3.40.50.300">
    <property type="entry name" value="P-loop containing nucleotide triphosphate hydrolases"/>
    <property type="match status" value="1"/>
</dbReference>
<evidence type="ECO:0000313" key="9">
    <source>
        <dbReference type="EMBL" id="WAT89641.1"/>
    </source>
</evidence>
<evidence type="ECO:0000313" key="8">
    <source>
        <dbReference type="EMBL" id="TXN17006.1"/>
    </source>
</evidence>
<evidence type="ECO:0000313" key="11">
    <source>
        <dbReference type="Proteomes" id="UP000321504"/>
    </source>
</evidence>
<dbReference type="PANTHER" id="PTHR43384:SF6">
    <property type="entry name" value="SEPTUM SITE-DETERMINING PROTEIN MIND HOMOLOG, CHLOROPLASTIC"/>
    <property type="match status" value="1"/>
</dbReference>
<evidence type="ECO:0000313" key="13">
    <source>
        <dbReference type="Proteomes" id="UP000555836"/>
    </source>
</evidence>
<reference evidence="5 13" key="6">
    <citation type="submission" date="2020-04" db="EMBL/GenBank/DDBJ databases">
        <title>Whole-genome sequencing of Vibrio spp. from China reveals different genetic environments of blaCTX-M-14 among diverse lineages.</title>
        <authorList>
            <person name="Zheng Z."/>
            <person name="Ye L."/>
            <person name="Chen S."/>
        </authorList>
    </citation>
    <scope>NUCLEOTIDE SEQUENCE [LARGE SCALE GENOMIC DNA]</scope>
    <source>
        <strain evidence="5 13">Vb0574</strain>
    </source>
</reference>
<reference evidence="4" key="2">
    <citation type="journal article" date="2018" name="Genome Biol.">
        <title>SKESA: strategic k-mer extension for scrupulous assemblies.</title>
        <authorList>
            <person name="Souvorov A."/>
            <person name="Agarwala R."/>
            <person name="Lipman D.J."/>
        </authorList>
    </citation>
    <scope>NUCLEOTIDE SEQUENCE</scope>
    <source>
        <strain evidence="4">1930</strain>
    </source>
</reference>
<dbReference type="GO" id="GO:0016887">
    <property type="term" value="F:ATP hydrolysis activity"/>
    <property type="evidence" value="ECO:0007669"/>
    <property type="project" value="TreeGrafter"/>
</dbReference>
<reference evidence="6 10" key="1">
    <citation type="submission" date="2015-08" db="EMBL/GenBank/DDBJ databases">
        <title>Draft Genome Sequences of Vibrio parahaemolyticus Strains.</title>
        <authorList>
            <person name="Gonzalez-Escalona N."/>
            <person name="DePaola A."/>
        </authorList>
    </citation>
    <scope>NUCLEOTIDE SEQUENCE [LARGE SCALE GENOMIC DNA]</scope>
    <source>
        <strain evidence="6 10">CFSAN001621</strain>
    </source>
</reference>
<dbReference type="EMBL" id="VRMQ01000002">
    <property type="protein sequence ID" value="TXN17006.1"/>
    <property type="molecule type" value="Genomic_DNA"/>
</dbReference>
<reference evidence="9" key="7">
    <citation type="submission" date="2022-12" db="EMBL/GenBank/DDBJ databases">
        <title>Vibrio parahaemolyticus become highly virulent by producing novel Tc toxins.</title>
        <authorList>
            <person name="Yang F."/>
            <person name="You Y."/>
            <person name="Lai Q."/>
            <person name="Xu L."/>
            <person name="Li F."/>
        </authorList>
    </citation>
    <scope>NUCLEOTIDE SEQUENCE</scope>
    <source>
        <strain evidence="9">Vp-HL-202005</strain>
    </source>
</reference>
<dbReference type="Proteomes" id="UP000555836">
    <property type="component" value="Unassembled WGS sequence"/>
</dbReference>
<keyword evidence="1" id="KW-0547">Nucleotide-binding</keyword>
<keyword evidence="2" id="KW-0067">ATP-binding</keyword>
<dbReference type="GO" id="GO:0005524">
    <property type="term" value="F:ATP binding"/>
    <property type="evidence" value="ECO:0007669"/>
    <property type="project" value="UniProtKB-KW"/>
</dbReference>
<dbReference type="Proteomes" id="UP000464718">
    <property type="component" value="Chromosome i"/>
</dbReference>
<evidence type="ECO:0000259" key="3">
    <source>
        <dbReference type="Pfam" id="PF01656"/>
    </source>
</evidence>
<evidence type="ECO:0000256" key="2">
    <source>
        <dbReference type="ARBA" id="ARBA00022840"/>
    </source>
</evidence>
<dbReference type="InterPro" id="IPR050625">
    <property type="entry name" value="ParA/MinD_ATPase"/>
</dbReference>
<sequence>MLKPVKINDETYKSLKTNLIVWVVYSTSNFKLHIADELSGCVNVNVDWIELDLFNIDLVKSKSIPDLIYIETGENWAQKVAHVYSSDSSLQHSHTALIVFGDESDTASLKMALRLGATDYFSRSVELGELYPLLKSTAEEKVSNKQMGDLTLFINTKGGSGATTLATNTAIELSSYAKSKVLLIDLDMQFSDAADYLNCKPKYNINDVIDSVNDLDELSLEGLVYQHPSGLNYLCFNQNDPRNNHKHAAQVSKLLPILRQFYSHIIVDLSHGVDHVYQQIVSPATHIFLIMQQNVTSVKHAVSYIRSLELDYGLSNHQVELIVNRFEKKSTISLKDIENAVGGHAIHLVPNNFAIAIESANLGNPIVQSKKNSALKASLAEISHLLESPTQEHQSWIKKFFS</sequence>
<dbReference type="GO" id="GO:0005829">
    <property type="term" value="C:cytosol"/>
    <property type="evidence" value="ECO:0007669"/>
    <property type="project" value="TreeGrafter"/>
</dbReference>
<dbReference type="Proteomes" id="UP001156560">
    <property type="component" value="Chromosome 1"/>
</dbReference>
<evidence type="ECO:0000313" key="6">
    <source>
        <dbReference type="EMBL" id="OQJ96910.1"/>
    </source>
</evidence>
<dbReference type="EMBL" id="CP034298">
    <property type="protein sequence ID" value="QHH10338.1"/>
    <property type="molecule type" value="Genomic_DNA"/>
</dbReference>
<dbReference type="AlphaFoldDB" id="A0A0F2IAN1"/>
<dbReference type="SUPFAM" id="SSF52540">
    <property type="entry name" value="P-loop containing nucleoside triphosphate hydrolases"/>
    <property type="match status" value="1"/>
</dbReference>
<reference evidence="7 12" key="3">
    <citation type="submission" date="2018-12" db="EMBL/GenBank/DDBJ databases">
        <title>Genomic insights into the evolutionary origins and pathogenicity of five Vibrio parahaemolyticus strains isolated from the shrimp with acute hepatopancreatic necrosis disease (AHPND).</title>
        <authorList>
            <person name="Yang Q."/>
            <person name="Dong X."/>
            <person name="Xie G."/>
            <person name="Fu S."/>
            <person name="Zou P."/>
            <person name="Sun J."/>
            <person name="Wang Y."/>
            <person name="Huang J."/>
        </authorList>
    </citation>
    <scope>NUCLEOTIDE SEQUENCE [LARGE SCALE GENOMIC DNA]</scope>
    <source>
        <strain evidence="7 12">20160303005-1</strain>
    </source>
</reference>
<dbReference type="Proteomes" id="UP000856022">
    <property type="component" value="Unassembled WGS sequence"/>
</dbReference>
<evidence type="ECO:0000256" key="1">
    <source>
        <dbReference type="ARBA" id="ARBA00022741"/>
    </source>
</evidence>
<dbReference type="GO" id="GO:0009898">
    <property type="term" value="C:cytoplasmic side of plasma membrane"/>
    <property type="evidence" value="ECO:0007669"/>
    <property type="project" value="TreeGrafter"/>
</dbReference>
<dbReference type="RefSeq" id="WP_005494112.1">
    <property type="nucleotide sequence ID" value="NZ_CABMHD010000004.1"/>
</dbReference>
<dbReference type="Proteomes" id="UP000321504">
    <property type="component" value="Unassembled WGS sequence"/>
</dbReference>
<evidence type="ECO:0000313" key="4">
    <source>
        <dbReference type="EMBL" id="HAS6675776.1"/>
    </source>
</evidence>
<reference evidence="4" key="5">
    <citation type="submission" date="2019-12" db="EMBL/GenBank/DDBJ databases">
        <authorList>
            <consortium name="NCBI Pathogen Detection Project"/>
        </authorList>
    </citation>
    <scope>NUCLEOTIDE SEQUENCE</scope>
    <source>
        <strain evidence="4">1930</strain>
    </source>
</reference>
<accession>A0A0F2IAN1</accession>
<dbReference type="EMBL" id="DACQKT010000001">
    <property type="protein sequence ID" value="HAS6675776.1"/>
    <property type="molecule type" value="Genomic_DNA"/>
</dbReference>
<evidence type="ECO:0000313" key="12">
    <source>
        <dbReference type="Proteomes" id="UP000464718"/>
    </source>
</evidence>
<reference evidence="8 11" key="4">
    <citation type="submission" date="2019-08" db="EMBL/GenBank/DDBJ databases">
        <title>Emerging of two pre-pandemic pathogenic O4:KUT lineages of Vibrio parahaemolyticus in coastal eastern China.</title>
        <authorList>
            <person name="Yu H."/>
        </authorList>
    </citation>
    <scope>NUCLEOTIDE SEQUENCE [LARGE SCALE GENOMIC DNA]</scope>
    <source>
        <strain evidence="8 11">HZ17-383</strain>
    </source>
</reference>
<dbReference type="EMBL" id="JABCLD010002139">
    <property type="protein sequence ID" value="NMU29297.1"/>
    <property type="molecule type" value="Genomic_DNA"/>
</dbReference>
<dbReference type="EMBL" id="LHQV01000022">
    <property type="protein sequence ID" value="OQJ96910.1"/>
    <property type="molecule type" value="Genomic_DNA"/>
</dbReference>
<dbReference type="PANTHER" id="PTHR43384">
    <property type="entry name" value="SEPTUM SITE-DETERMINING PROTEIN MIND HOMOLOG, CHLOROPLASTIC-RELATED"/>
    <property type="match status" value="1"/>
</dbReference>
<dbReference type="Pfam" id="PF01656">
    <property type="entry name" value="CbiA"/>
    <property type="match status" value="1"/>
</dbReference>
<evidence type="ECO:0000313" key="5">
    <source>
        <dbReference type="EMBL" id="NMU29297.1"/>
    </source>
</evidence>
<dbReference type="InterPro" id="IPR027417">
    <property type="entry name" value="P-loop_NTPase"/>
</dbReference>
<gene>
    <name evidence="6" type="ORF">AKG60_23000</name>
    <name evidence="7" type="ORF">EHC69_13665</name>
    <name evidence="8" type="ORF">FVP01_13760</name>
    <name evidence="5" type="ORF">HKB21_27205</name>
    <name evidence="4" type="ORF">I7278_03015</name>
    <name evidence="9" type="ORF">O1Q84_13530</name>
</gene>
<dbReference type="GO" id="GO:0051782">
    <property type="term" value="P:negative regulation of cell division"/>
    <property type="evidence" value="ECO:0007669"/>
    <property type="project" value="TreeGrafter"/>
</dbReference>
<proteinExistence type="predicted"/>
<dbReference type="CDD" id="cd03111">
    <property type="entry name" value="CpaE-like"/>
    <property type="match status" value="1"/>
</dbReference>
<evidence type="ECO:0000313" key="7">
    <source>
        <dbReference type="EMBL" id="QHH10338.1"/>
    </source>
</evidence>
<keyword evidence="10" id="KW-1185">Reference proteome</keyword>
<name>A0A0F2IAN1_VIBPH</name>
<dbReference type="Proteomes" id="UP000191946">
    <property type="component" value="Unassembled WGS sequence"/>
</dbReference>
<organism evidence="5 13">
    <name type="scientific">Vibrio parahaemolyticus</name>
    <dbReference type="NCBI Taxonomy" id="670"/>
    <lineage>
        <taxon>Bacteria</taxon>
        <taxon>Pseudomonadati</taxon>
        <taxon>Pseudomonadota</taxon>
        <taxon>Gammaproteobacteria</taxon>
        <taxon>Vibrionales</taxon>
        <taxon>Vibrionaceae</taxon>
        <taxon>Vibrio</taxon>
    </lineage>
</organism>
<dbReference type="InterPro" id="IPR002586">
    <property type="entry name" value="CobQ/CobB/MinD/ParA_Nub-bd_dom"/>
</dbReference>
<feature type="domain" description="CobQ/CobB/MinD/ParA nucleotide binding" evidence="3">
    <location>
        <begin position="153"/>
        <end position="355"/>
    </location>
</feature>
<dbReference type="Gene3D" id="3.40.50.2300">
    <property type="match status" value="1"/>
</dbReference>
<dbReference type="EMBL" id="CP114194">
    <property type="protein sequence ID" value="WAT89641.1"/>
    <property type="molecule type" value="Genomic_DNA"/>
</dbReference>
<evidence type="ECO:0000313" key="10">
    <source>
        <dbReference type="Proteomes" id="UP000191946"/>
    </source>
</evidence>